<accession>A4JAH6</accession>
<organism evidence="1 2">
    <name type="scientific">Burkholderia vietnamiensis (strain G4 / LMG 22486)</name>
    <name type="common">Burkholderia cepacia (strain R1808)</name>
    <dbReference type="NCBI Taxonomy" id="269482"/>
    <lineage>
        <taxon>Bacteria</taxon>
        <taxon>Pseudomonadati</taxon>
        <taxon>Pseudomonadota</taxon>
        <taxon>Betaproteobacteria</taxon>
        <taxon>Burkholderiales</taxon>
        <taxon>Burkholderiaceae</taxon>
        <taxon>Burkholderia</taxon>
        <taxon>Burkholderia cepacia complex</taxon>
    </lineage>
</organism>
<gene>
    <name evidence="1" type="ordered locus">Bcep1808_0264</name>
</gene>
<dbReference type="KEGG" id="bvi:Bcep1808_0264"/>
<sequence length="110" mass="12110">MTDTPTIDLGLITVVRLFGRAAPLCDRSSTTVPNAIKALFAVSATLGEGSWERQASRTAPEAPNFPRFFQLIEVIWSRPRDAAGEINTFEGLGSWRMLVTKENMPCQPTN</sequence>
<proteinExistence type="predicted"/>
<dbReference type="HOGENOM" id="CLU_2166283_0_0_4"/>
<dbReference type="Proteomes" id="UP000002287">
    <property type="component" value="Chromosome 1"/>
</dbReference>
<dbReference type="AlphaFoldDB" id="A4JAH6"/>
<name>A4JAH6_BURVG</name>
<protein>
    <submittedName>
        <fullName evidence="1">Uncharacterized protein</fullName>
    </submittedName>
</protein>
<reference evidence="2" key="1">
    <citation type="submission" date="2007-03" db="EMBL/GenBank/DDBJ databases">
        <title>Complete sequence of chromosome 1 of Burkholderia vietnamiensis G4.</title>
        <authorList>
            <consortium name="US DOE Joint Genome Institute"/>
            <person name="Copeland A."/>
            <person name="Lucas S."/>
            <person name="Lapidus A."/>
            <person name="Barry K."/>
            <person name="Detter J.C."/>
            <person name="Glavina del Rio T."/>
            <person name="Hammon N."/>
            <person name="Israni S."/>
            <person name="Dalin E."/>
            <person name="Tice H."/>
            <person name="Pitluck S."/>
            <person name="Chain P."/>
            <person name="Malfatti S."/>
            <person name="Shin M."/>
            <person name="Vergez L."/>
            <person name="Schmutz J."/>
            <person name="Larimer F."/>
            <person name="Land M."/>
            <person name="Hauser L."/>
            <person name="Kyrpides N."/>
            <person name="Tiedje J."/>
            <person name="Richardson P."/>
        </authorList>
    </citation>
    <scope>NUCLEOTIDE SEQUENCE [LARGE SCALE GENOMIC DNA]</scope>
    <source>
        <strain evidence="2">G4 / LMG 22486</strain>
    </source>
</reference>
<dbReference type="EMBL" id="CP000614">
    <property type="protein sequence ID" value="ABO53279.1"/>
    <property type="molecule type" value="Genomic_DNA"/>
</dbReference>
<evidence type="ECO:0000313" key="2">
    <source>
        <dbReference type="Proteomes" id="UP000002287"/>
    </source>
</evidence>
<evidence type="ECO:0000313" key="1">
    <source>
        <dbReference type="EMBL" id="ABO53279.1"/>
    </source>
</evidence>